<dbReference type="InterPro" id="IPR016454">
    <property type="entry name" value="Cysteine_dSase"/>
</dbReference>
<dbReference type="PIRSF" id="PIRSF005572">
    <property type="entry name" value="NifS"/>
    <property type="match status" value="1"/>
</dbReference>
<reference evidence="12 13" key="1">
    <citation type="submission" date="2018-10" db="EMBL/GenBank/DDBJ databases">
        <title>Tessaracoccus antarcticuss sp. nov., isolated from sediment.</title>
        <authorList>
            <person name="Zhou L.Y."/>
            <person name="Du Z.J."/>
        </authorList>
    </citation>
    <scope>NUCLEOTIDE SEQUENCE [LARGE SCALE GENOMIC DNA]</scope>
    <source>
        <strain evidence="12 13">JDX10</strain>
    </source>
</reference>
<evidence type="ECO:0000256" key="6">
    <source>
        <dbReference type="ARBA" id="ARBA00022898"/>
    </source>
</evidence>
<comment type="caution">
    <text evidence="12">The sequence shown here is derived from an EMBL/GenBank/DDBJ whole genome shotgun (WGS) entry which is preliminary data.</text>
</comment>
<dbReference type="GO" id="GO:0046872">
    <property type="term" value="F:metal ion binding"/>
    <property type="evidence" value="ECO:0007669"/>
    <property type="project" value="UniProtKB-KW"/>
</dbReference>
<evidence type="ECO:0000256" key="8">
    <source>
        <dbReference type="ARBA" id="ARBA00023014"/>
    </source>
</evidence>
<dbReference type="EC" id="2.8.1.7" evidence="3"/>
<dbReference type="EMBL" id="REFW01000003">
    <property type="protein sequence ID" value="RMB58808.1"/>
    <property type="molecule type" value="Genomic_DNA"/>
</dbReference>
<dbReference type="Gene3D" id="1.10.260.50">
    <property type="match status" value="1"/>
</dbReference>
<comment type="cofactor">
    <cofactor evidence="1 10">
        <name>pyridoxal 5'-phosphate</name>
        <dbReference type="ChEBI" id="CHEBI:597326"/>
    </cofactor>
</comment>
<evidence type="ECO:0000256" key="1">
    <source>
        <dbReference type="ARBA" id="ARBA00001933"/>
    </source>
</evidence>
<keyword evidence="13" id="KW-1185">Reference proteome</keyword>
<dbReference type="InterPro" id="IPR015421">
    <property type="entry name" value="PyrdxlP-dep_Trfase_major"/>
</dbReference>
<dbReference type="Pfam" id="PF00266">
    <property type="entry name" value="Aminotran_5"/>
    <property type="match status" value="1"/>
</dbReference>
<dbReference type="PANTHER" id="PTHR11601">
    <property type="entry name" value="CYSTEINE DESULFURYLASE FAMILY MEMBER"/>
    <property type="match status" value="1"/>
</dbReference>
<evidence type="ECO:0000313" key="12">
    <source>
        <dbReference type="EMBL" id="RMB58808.1"/>
    </source>
</evidence>
<dbReference type="InterPro" id="IPR015422">
    <property type="entry name" value="PyrdxlP-dep_Trfase_small"/>
</dbReference>
<evidence type="ECO:0000256" key="2">
    <source>
        <dbReference type="ARBA" id="ARBA00006490"/>
    </source>
</evidence>
<evidence type="ECO:0000313" key="13">
    <source>
        <dbReference type="Proteomes" id="UP000275256"/>
    </source>
</evidence>
<dbReference type="SUPFAM" id="SSF53383">
    <property type="entry name" value="PLP-dependent transferases"/>
    <property type="match status" value="1"/>
</dbReference>
<dbReference type="InterPro" id="IPR000192">
    <property type="entry name" value="Aminotrans_V_dom"/>
</dbReference>
<name>A0A3M0G2L5_9ACTN</name>
<sequence>MPAPAYLDHAASSPLRPEAFDALVTHLPLEGNPSALHVAGQRARRALEEARERLAAAVGAAPGDVVFTSGGSEADSIALIGGMRARRQQGRTRCLVSAVEHPAVLGMLQRGAEALPVTRDGVIDVDRALESIDGDVGVVSVMAVNNETGICQPLADLCAAALGHDAWVHTDAVQALGHVPVDFRASGVDMMSLSAHKVGGPVGIGALLVRRSVTPAMVGLGGGQERDIRSGTGAVALAAAFAAAAATATESLEAETVRLGGMQARIMAVSRELGGDVSTALAEHAPHITNVTFAGTRANDLLFLLDQAGVYASVGSACRAGVHQPSEVLLAMGRTSDEAAATLRFSTGHSTTDADIARLEEVLPTALRQARAAF</sequence>
<dbReference type="InterPro" id="IPR020578">
    <property type="entry name" value="Aminotrans_V_PyrdxlP_BS"/>
</dbReference>
<feature type="domain" description="Aminotransferase class V" evidence="11">
    <location>
        <begin position="6"/>
        <end position="359"/>
    </location>
</feature>
<keyword evidence="8" id="KW-0411">Iron-sulfur</keyword>
<dbReference type="GO" id="GO:0031071">
    <property type="term" value="F:cysteine desulfurase activity"/>
    <property type="evidence" value="ECO:0007669"/>
    <property type="project" value="UniProtKB-EC"/>
</dbReference>
<accession>A0A3M0G2L5</accession>
<dbReference type="InterPro" id="IPR015424">
    <property type="entry name" value="PyrdxlP-dep_Trfase"/>
</dbReference>
<evidence type="ECO:0000256" key="10">
    <source>
        <dbReference type="RuleBase" id="RU004504"/>
    </source>
</evidence>
<dbReference type="GO" id="GO:0051536">
    <property type="term" value="F:iron-sulfur cluster binding"/>
    <property type="evidence" value="ECO:0007669"/>
    <property type="project" value="UniProtKB-KW"/>
</dbReference>
<dbReference type="Gene3D" id="3.90.1150.10">
    <property type="entry name" value="Aspartate Aminotransferase, domain 1"/>
    <property type="match status" value="1"/>
</dbReference>
<evidence type="ECO:0000256" key="3">
    <source>
        <dbReference type="ARBA" id="ARBA00012239"/>
    </source>
</evidence>
<dbReference type="PANTHER" id="PTHR11601:SF34">
    <property type="entry name" value="CYSTEINE DESULFURASE"/>
    <property type="match status" value="1"/>
</dbReference>
<comment type="catalytic activity">
    <reaction evidence="9">
        <text>(sulfur carrier)-H + L-cysteine = (sulfur carrier)-SH + L-alanine</text>
        <dbReference type="Rhea" id="RHEA:43892"/>
        <dbReference type="Rhea" id="RHEA-COMP:14737"/>
        <dbReference type="Rhea" id="RHEA-COMP:14739"/>
        <dbReference type="ChEBI" id="CHEBI:29917"/>
        <dbReference type="ChEBI" id="CHEBI:35235"/>
        <dbReference type="ChEBI" id="CHEBI:57972"/>
        <dbReference type="ChEBI" id="CHEBI:64428"/>
        <dbReference type="EC" id="2.8.1.7"/>
    </reaction>
</comment>
<keyword evidence="6" id="KW-0663">Pyridoxal phosphate</keyword>
<dbReference type="AlphaFoldDB" id="A0A3M0G2L5"/>
<dbReference type="PROSITE" id="PS00595">
    <property type="entry name" value="AA_TRANSFER_CLASS_5"/>
    <property type="match status" value="1"/>
</dbReference>
<comment type="similarity">
    <text evidence="2">Belongs to the class-V pyridoxal-phosphate-dependent aminotransferase family. NifS/IscS subfamily.</text>
</comment>
<proteinExistence type="inferred from homology"/>
<protein>
    <recommendedName>
        <fullName evidence="3">cysteine desulfurase</fullName>
        <ecNumber evidence="3">2.8.1.7</ecNumber>
    </recommendedName>
</protein>
<evidence type="ECO:0000256" key="9">
    <source>
        <dbReference type="ARBA" id="ARBA00050776"/>
    </source>
</evidence>
<evidence type="ECO:0000256" key="7">
    <source>
        <dbReference type="ARBA" id="ARBA00023004"/>
    </source>
</evidence>
<evidence type="ECO:0000256" key="4">
    <source>
        <dbReference type="ARBA" id="ARBA00022679"/>
    </source>
</evidence>
<dbReference type="OrthoDB" id="9808002at2"/>
<evidence type="ECO:0000256" key="5">
    <source>
        <dbReference type="ARBA" id="ARBA00022723"/>
    </source>
</evidence>
<dbReference type="Proteomes" id="UP000275256">
    <property type="component" value="Unassembled WGS sequence"/>
</dbReference>
<organism evidence="12 13">
    <name type="scientific">Tessaracoccus antarcticus</name>
    <dbReference type="NCBI Taxonomy" id="2479848"/>
    <lineage>
        <taxon>Bacteria</taxon>
        <taxon>Bacillati</taxon>
        <taxon>Actinomycetota</taxon>
        <taxon>Actinomycetes</taxon>
        <taxon>Propionibacteriales</taxon>
        <taxon>Propionibacteriaceae</taxon>
        <taxon>Tessaracoccus</taxon>
    </lineage>
</organism>
<keyword evidence="5" id="KW-0479">Metal-binding</keyword>
<gene>
    <name evidence="12" type="ORF">EAX62_11820</name>
</gene>
<keyword evidence="4" id="KW-0808">Transferase</keyword>
<dbReference type="RefSeq" id="WP_121901929.1">
    <property type="nucleotide sequence ID" value="NZ_REFW01000003.1"/>
</dbReference>
<dbReference type="Gene3D" id="3.40.640.10">
    <property type="entry name" value="Type I PLP-dependent aspartate aminotransferase-like (Major domain)"/>
    <property type="match status" value="1"/>
</dbReference>
<evidence type="ECO:0000259" key="11">
    <source>
        <dbReference type="Pfam" id="PF00266"/>
    </source>
</evidence>
<keyword evidence="7" id="KW-0408">Iron</keyword>